<feature type="binding site" evidence="5">
    <location>
        <begin position="222"/>
        <end position="229"/>
    </location>
    <ligand>
        <name>ATP</name>
        <dbReference type="ChEBI" id="CHEBI:30616"/>
    </ligand>
</feature>
<dbReference type="GO" id="GO:0005524">
    <property type="term" value="F:ATP binding"/>
    <property type="evidence" value="ECO:0007669"/>
    <property type="project" value="UniProtKB-UniRule"/>
</dbReference>
<dbReference type="GO" id="GO:0003677">
    <property type="term" value="F:DNA binding"/>
    <property type="evidence" value="ECO:0007669"/>
    <property type="project" value="InterPro"/>
</dbReference>
<evidence type="ECO:0000313" key="7">
    <source>
        <dbReference type="EMBL" id="RBM03984.1"/>
    </source>
</evidence>
<dbReference type="Pfam" id="PF00580">
    <property type="entry name" value="UvrD-helicase"/>
    <property type="match status" value="1"/>
</dbReference>
<evidence type="ECO:0000259" key="6">
    <source>
        <dbReference type="PROSITE" id="PS51198"/>
    </source>
</evidence>
<dbReference type="GO" id="GO:0043138">
    <property type="term" value="F:3'-5' DNA helicase activity"/>
    <property type="evidence" value="ECO:0007669"/>
    <property type="project" value="TreeGrafter"/>
</dbReference>
<dbReference type="EMBL" id="POAF01000001">
    <property type="protein sequence ID" value="RBM03984.1"/>
    <property type="molecule type" value="Genomic_DNA"/>
</dbReference>
<dbReference type="GO" id="GO:0000725">
    <property type="term" value="P:recombinational repair"/>
    <property type="evidence" value="ECO:0007669"/>
    <property type="project" value="TreeGrafter"/>
</dbReference>
<dbReference type="PROSITE" id="PS51198">
    <property type="entry name" value="UVRD_HELICASE_ATP_BIND"/>
    <property type="match status" value="1"/>
</dbReference>
<evidence type="ECO:0000313" key="8">
    <source>
        <dbReference type="Proteomes" id="UP000252167"/>
    </source>
</evidence>
<evidence type="ECO:0000256" key="4">
    <source>
        <dbReference type="ARBA" id="ARBA00022840"/>
    </source>
</evidence>
<dbReference type="PANTHER" id="PTHR11070:SF45">
    <property type="entry name" value="DNA 3'-5' HELICASE"/>
    <property type="match status" value="1"/>
</dbReference>
<name>A0A365YPV0_9MICC</name>
<evidence type="ECO:0000256" key="5">
    <source>
        <dbReference type="PROSITE-ProRule" id="PRU00560"/>
    </source>
</evidence>
<proteinExistence type="predicted"/>
<dbReference type="InterPro" id="IPR014016">
    <property type="entry name" value="UvrD-like_ATP-bd"/>
</dbReference>
<gene>
    <name evidence="7" type="ORF">C1H84_01385</name>
</gene>
<dbReference type="PANTHER" id="PTHR11070">
    <property type="entry name" value="UVRD / RECB / PCRA DNA HELICASE FAMILY MEMBER"/>
    <property type="match status" value="1"/>
</dbReference>
<feature type="domain" description="UvrD-like helicase ATP-binding" evidence="6">
    <location>
        <begin position="201"/>
        <end position="603"/>
    </location>
</feature>
<keyword evidence="3 5" id="KW-0347">Helicase</keyword>
<dbReference type="InterPro" id="IPR000212">
    <property type="entry name" value="DNA_helicase_UvrD/REP"/>
</dbReference>
<dbReference type="SUPFAM" id="SSF52540">
    <property type="entry name" value="P-loop containing nucleoside triphosphate hydrolases"/>
    <property type="match status" value="2"/>
</dbReference>
<protein>
    <submittedName>
        <fullName evidence="7">AAA family ATPase</fullName>
    </submittedName>
</protein>
<keyword evidence="4 5" id="KW-0067">ATP-binding</keyword>
<evidence type="ECO:0000256" key="2">
    <source>
        <dbReference type="ARBA" id="ARBA00022801"/>
    </source>
</evidence>
<evidence type="ECO:0000256" key="1">
    <source>
        <dbReference type="ARBA" id="ARBA00022741"/>
    </source>
</evidence>
<keyword evidence="2 5" id="KW-0378">Hydrolase</keyword>
<comment type="caution">
    <text evidence="7">The sequence shown here is derived from an EMBL/GenBank/DDBJ whole genome shotgun (WGS) entry which is preliminary data.</text>
</comment>
<dbReference type="GO" id="GO:0016787">
    <property type="term" value="F:hydrolase activity"/>
    <property type="evidence" value="ECO:0007669"/>
    <property type="project" value="UniProtKB-UniRule"/>
</dbReference>
<dbReference type="InterPro" id="IPR027417">
    <property type="entry name" value="P-loop_NTPase"/>
</dbReference>
<dbReference type="Proteomes" id="UP000252167">
    <property type="component" value="Unassembled WGS sequence"/>
</dbReference>
<dbReference type="Gene3D" id="3.40.50.300">
    <property type="entry name" value="P-loop containing nucleotide triphosphate hydrolases"/>
    <property type="match status" value="3"/>
</dbReference>
<keyword evidence="8" id="KW-1185">Reference proteome</keyword>
<dbReference type="NCBIfam" id="NF041254">
    <property type="entry name" value="motor_HelR"/>
    <property type="match status" value="1"/>
</dbReference>
<dbReference type="GO" id="GO:0005829">
    <property type="term" value="C:cytosol"/>
    <property type="evidence" value="ECO:0007669"/>
    <property type="project" value="TreeGrafter"/>
</dbReference>
<reference evidence="7 8" key="1">
    <citation type="submission" date="2018-01" db="EMBL/GenBank/DDBJ databases">
        <title>Glutamicibacter soli strain NHPC-3 Whole genome sequence and assembly.</title>
        <authorList>
            <person name="Choudhury P."/>
            <person name="Gupta D."/>
            <person name="Sengupta K."/>
            <person name="Jawed A."/>
            <person name="Sultana N."/>
            <person name="Saha P."/>
        </authorList>
    </citation>
    <scope>NUCLEOTIDE SEQUENCE [LARGE SCALE GENOMIC DNA]</scope>
    <source>
        <strain evidence="7 8">NHPC-3</strain>
    </source>
</reference>
<organism evidence="7 8">
    <name type="scientific">Glutamicibacter soli</name>
    <dbReference type="NCBI Taxonomy" id="453836"/>
    <lineage>
        <taxon>Bacteria</taxon>
        <taxon>Bacillati</taxon>
        <taxon>Actinomycetota</taxon>
        <taxon>Actinomycetes</taxon>
        <taxon>Micrococcales</taxon>
        <taxon>Micrococcaceae</taxon>
        <taxon>Glutamicibacter</taxon>
    </lineage>
</organism>
<accession>A0A365YPV0</accession>
<dbReference type="AlphaFoldDB" id="A0A365YPV0"/>
<dbReference type="RefSeq" id="WP_113606353.1">
    <property type="nucleotide sequence ID" value="NZ_POAF01000001.1"/>
</dbReference>
<keyword evidence="1 5" id="KW-0547">Nucleotide-binding</keyword>
<sequence>MPFPPSAASAPLPQFFALSDAQACHVPAGTLDADNERLQEIGQRVEHLRAQTRHRLIERGADRAGVLQQSLERDVEVSELGQRLAQLDRVGPPACLGFMQTSSGERLFIGRLGLSDEQGNQLMVDWRAPAAEPFFAATHANPMGLAMRRRYRWRKQLIAGYFDEVFDLDHLGDSTSLDYHSAFLVSLGEQRTGKMQDVLATIQGDQDAIIRRPSAGALVVDGGPGTGKTVVALHRAAYLLYSDARMKSRGGRVLVVSPHDSYTAYVSDVLPNLGEDEVLVSTLSNMVSNAGVVGVDPDPHIGRIKSEAAMVDAVERAVQVFEQPPVLPLVVETPWDDLTLSPAHWAAAVDSLESGLDHNAARSQLREILVDQLAARLSGDEVSVSEARHAVATSDQLDACLAEYWSVLDPEHLLRTLYSNAHLLRYCARQLSLEDIDALLEAGAGTAWTESDVPLLDAARALVGDPHSEQVRLRRAADFASERRLMRQVIDDLIASADDKEDLSSQLMNTDLQDRLVRHQAVEEPAGDALAGPFSHVIVDEAQDLTDAQWAMVRRRCPSGSLTIVGDRAQATGGFRGSWAGRLARAGIRDVHVAQLNINYRTTAQVMDAAASVIREQMPEANVPVSIRSDGAPVRYVPPDELEPILNAWLENHAEGIAAVIGHNTFAPRPRVAVLSPEQAKGLEFDLVLLYRPERFGSGVEGAVRRYVSMTRATSQLVVLCDAAGTGTL</sequence>
<evidence type="ECO:0000256" key="3">
    <source>
        <dbReference type="ARBA" id="ARBA00022806"/>
    </source>
</evidence>